<dbReference type="GO" id="GO:0003723">
    <property type="term" value="F:RNA binding"/>
    <property type="evidence" value="ECO:0007669"/>
    <property type="project" value="InterPro"/>
</dbReference>
<keyword evidence="2" id="KW-0819">tRNA processing</keyword>
<evidence type="ECO:0000256" key="2">
    <source>
        <dbReference type="ARBA" id="ARBA00022694"/>
    </source>
</evidence>
<evidence type="ECO:0000256" key="5">
    <source>
        <dbReference type="ARBA" id="ARBA00072027"/>
    </source>
</evidence>
<dbReference type="SUPFAM" id="SSF55120">
    <property type="entry name" value="Pseudouridine synthase"/>
    <property type="match status" value="1"/>
</dbReference>
<dbReference type="GeneTree" id="ENSGT00950000183160"/>
<evidence type="ECO:0000256" key="7">
    <source>
        <dbReference type="ARBA" id="ARBA00079774"/>
    </source>
</evidence>
<evidence type="ECO:0000256" key="3">
    <source>
        <dbReference type="ARBA" id="ARBA00023235"/>
    </source>
</evidence>
<dbReference type="Gene3D" id="3.30.70.580">
    <property type="entry name" value="Pseudouridine synthase I, catalytic domain, N-terminal subdomain"/>
    <property type="match status" value="1"/>
</dbReference>
<reference evidence="8 9" key="1">
    <citation type="journal article" date="2021" name="G3 (Bethesda)">
        <title>Improved contiguity of the threespine stickleback genome using long-read sequencing.</title>
        <authorList>
            <person name="Nath S."/>
            <person name="Shaw D.E."/>
            <person name="White M.A."/>
        </authorList>
    </citation>
    <scope>NUCLEOTIDE SEQUENCE [LARGE SCALE GENOMIC DNA]</scope>
    <source>
        <strain evidence="8 9">Lake Benthic</strain>
    </source>
</reference>
<dbReference type="InterPro" id="IPR001406">
    <property type="entry name" value="PsdUridine_synth_TruA"/>
</dbReference>
<dbReference type="PANTHER" id="PTHR11142:SF0">
    <property type="entry name" value="TRNA PSEUDOURIDINE SYNTHASE-LIKE 1"/>
    <property type="match status" value="1"/>
</dbReference>
<dbReference type="InterPro" id="IPR020103">
    <property type="entry name" value="PsdUridine_synth_cat_dom_sf"/>
</dbReference>
<dbReference type="Gene3D" id="3.30.70.660">
    <property type="entry name" value="Pseudouridine synthase I, catalytic domain, C-terminal subdomain"/>
    <property type="match status" value="1"/>
</dbReference>
<dbReference type="InterPro" id="IPR020095">
    <property type="entry name" value="PsdUridine_synth_TruA_C"/>
</dbReference>
<evidence type="ECO:0000313" key="8">
    <source>
        <dbReference type="Ensembl" id="ENSGACP00000050077.1"/>
    </source>
</evidence>
<protein>
    <recommendedName>
        <fullName evidence="5">tRNA pseudouridine synthase-like 1</fullName>
    </recommendedName>
    <alternativeName>
        <fullName evidence="7">tRNA pseudouridylate synthase-like 1</fullName>
    </alternativeName>
    <alternativeName>
        <fullName evidence="6">tRNA-uridine isomerase-like 1</fullName>
    </alternativeName>
</protein>
<comment type="catalytic activity">
    <reaction evidence="4">
        <text>a uridine in tRNA = a pseudouridine in tRNA</text>
        <dbReference type="Rhea" id="RHEA:54572"/>
        <dbReference type="Rhea" id="RHEA-COMP:13339"/>
        <dbReference type="Rhea" id="RHEA-COMP:13934"/>
        <dbReference type="ChEBI" id="CHEBI:65314"/>
        <dbReference type="ChEBI" id="CHEBI:65315"/>
    </reaction>
</comment>
<accession>A0AAQ4QHN9</accession>
<name>A0AAQ4QHN9_GASAC</name>
<dbReference type="Proteomes" id="UP000007635">
    <property type="component" value="Chromosome XVII"/>
</dbReference>
<dbReference type="FunFam" id="3.30.70.580:FF:000011">
    <property type="entry name" value="tRNA pseudouridine synthase"/>
    <property type="match status" value="1"/>
</dbReference>
<evidence type="ECO:0000313" key="9">
    <source>
        <dbReference type="Proteomes" id="UP000007635"/>
    </source>
</evidence>
<reference evidence="8" key="3">
    <citation type="submission" date="2025-09" db="UniProtKB">
        <authorList>
            <consortium name="Ensembl"/>
        </authorList>
    </citation>
    <scope>IDENTIFICATION</scope>
</reference>
<evidence type="ECO:0000256" key="6">
    <source>
        <dbReference type="ARBA" id="ARBA00078635"/>
    </source>
</evidence>
<dbReference type="PANTHER" id="PTHR11142">
    <property type="entry name" value="PSEUDOURIDYLATE SYNTHASE"/>
    <property type="match status" value="1"/>
</dbReference>
<evidence type="ECO:0000256" key="1">
    <source>
        <dbReference type="ARBA" id="ARBA00009375"/>
    </source>
</evidence>
<reference evidence="8" key="2">
    <citation type="submission" date="2025-08" db="UniProtKB">
        <authorList>
            <consortium name="Ensembl"/>
        </authorList>
    </citation>
    <scope>IDENTIFICATION</scope>
</reference>
<dbReference type="AlphaFoldDB" id="A0AAQ4QHN9"/>
<organism evidence="8 9">
    <name type="scientific">Gasterosteus aculeatus aculeatus</name>
    <name type="common">three-spined stickleback</name>
    <dbReference type="NCBI Taxonomy" id="481459"/>
    <lineage>
        <taxon>Eukaryota</taxon>
        <taxon>Metazoa</taxon>
        <taxon>Chordata</taxon>
        <taxon>Craniata</taxon>
        <taxon>Vertebrata</taxon>
        <taxon>Euteleostomi</taxon>
        <taxon>Actinopterygii</taxon>
        <taxon>Neopterygii</taxon>
        <taxon>Teleostei</taxon>
        <taxon>Neoteleostei</taxon>
        <taxon>Acanthomorphata</taxon>
        <taxon>Eupercaria</taxon>
        <taxon>Perciformes</taxon>
        <taxon>Cottioidei</taxon>
        <taxon>Gasterosteales</taxon>
        <taxon>Gasterosteidae</taxon>
        <taxon>Gasterosteus</taxon>
    </lineage>
</organism>
<keyword evidence="9" id="KW-1185">Reference proteome</keyword>
<proteinExistence type="inferred from homology"/>
<evidence type="ECO:0000256" key="4">
    <source>
        <dbReference type="ARBA" id="ARBA00036943"/>
    </source>
</evidence>
<dbReference type="InterPro" id="IPR020094">
    <property type="entry name" value="TruA/RsuA/RluB/E/F_N"/>
</dbReference>
<keyword evidence="3" id="KW-0413">Isomerase</keyword>
<dbReference type="GO" id="GO:0009982">
    <property type="term" value="F:pseudouridine synthase activity"/>
    <property type="evidence" value="ECO:0007669"/>
    <property type="project" value="InterPro"/>
</dbReference>
<sequence length="341" mass="37481">MHNGARYLIFFQYIGKKYRGAVKAPSNQLGWKGVQDHLEDAIGKLKPLNTVSLSVSSRTDTGVNALSNSAHFDLQRRKDKPPFTAEILVEALNFNLGAEQIRITRAHRVPDDFHARFRAQSRTYVYRIALGISHNSKLPLTESDLCWNLRDKKLDVGAMREAAALLVGTQDFSSFRAVSSDIHIISPLKTLDVATVEPGSSFVSAHFHRWAVYFQRDTILGADLYSQILSLQAGAEDDGGSSCCRPGAALSAPAAGDTGSSGLSFLPTRNCCSGPRPLPHQGGLQRNCRLTEMLLDPVEDVHAHLAVHHVDGQSPFAKSSRATNPVQVRLVVWVTILVYWQ</sequence>
<dbReference type="Ensembl" id="ENSGACT00000085465.1">
    <property type="protein sequence ID" value="ENSGACP00000050077.1"/>
    <property type="gene ID" value="ENSGACG00000007848.2"/>
</dbReference>
<comment type="similarity">
    <text evidence="1">Belongs to the tRNA pseudouridine synthase TruA family.</text>
</comment>
<dbReference type="GO" id="GO:0031119">
    <property type="term" value="P:tRNA pseudouridine synthesis"/>
    <property type="evidence" value="ECO:0007669"/>
    <property type="project" value="TreeGrafter"/>
</dbReference>